<dbReference type="AlphaFoldDB" id="A0A0D7AVI2"/>
<name>A0A0D7AVI2_9AGAR</name>
<dbReference type="Proteomes" id="UP000054007">
    <property type="component" value="Unassembled WGS sequence"/>
</dbReference>
<accession>A0A0D7AVI2</accession>
<evidence type="ECO:0000313" key="3">
    <source>
        <dbReference type="Proteomes" id="UP000054007"/>
    </source>
</evidence>
<gene>
    <name evidence="2" type="ORF">CYLTODRAFT_201631</name>
</gene>
<evidence type="ECO:0008006" key="4">
    <source>
        <dbReference type="Google" id="ProtNLM"/>
    </source>
</evidence>
<feature type="chain" id="PRO_5002316785" description="Secreted protein" evidence="1">
    <location>
        <begin position="27"/>
        <end position="70"/>
    </location>
</feature>
<sequence>MRKRGAARLLARSRCVVFAPFCVSLADVGDRIPDFTFSRSPHALLVQTTSYAPHFPFHILFSHCFDIYCK</sequence>
<proteinExistence type="predicted"/>
<feature type="signal peptide" evidence="1">
    <location>
        <begin position="1"/>
        <end position="26"/>
    </location>
</feature>
<dbReference type="EMBL" id="KN880858">
    <property type="protein sequence ID" value="KIY61864.1"/>
    <property type="molecule type" value="Genomic_DNA"/>
</dbReference>
<protein>
    <recommendedName>
        <fullName evidence="4">Secreted protein</fullName>
    </recommendedName>
</protein>
<evidence type="ECO:0000256" key="1">
    <source>
        <dbReference type="SAM" id="SignalP"/>
    </source>
</evidence>
<keyword evidence="3" id="KW-1185">Reference proteome</keyword>
<evidence type="ECO:0000313" key="2">
    <source>
        <dbReference type="EMBL" id="KIY61864.1"/>
    </source>
</evidence>
<reference evidence="2 3" key="1">
    <citation type="journal article" date="2015" name="Fungal Genet. Biol.">
        <title>Evolution of novel wood decay mechanisms in Agaricales revealed by the genome sequences of Fistulina hepatica and Cylindrobasidium torrendii.</title>
        <authorList>
            <person name="Floudas D."/>
            <person name="Held B.W."/>
            <person name="Riley R."/>
            <person name="Nagy L.G."/>
            <person name="Koehler G."/>
            <person name="Ransdell A.S."/>
            <person name="Younus H."/>
            <person name="Chow J."/>
            <person name="Chiniquy J."/>
            <person name="Lipzen A."/>
            <person name="Tritt A."/>
            <person name="Sun H."/>
            <person name="Haridas S."/>
            <person name="LaButti K."/>
            <person name="Ohm R.A."/>
            <person name="Kues U."/>
            <person name="Blanchette R.A."/>
            <person name="Grigoriev I.V."/>
            <person name="Minto R.E."/>
            <person name="Hibbett D.S."/>
        </authorList>
    </citation>
    <scope>NUCLEOTIDE SEQUENCE [LARGE SCALE GENOMIC DNA]</scope>
    <source>
        <strain evidence="2 3">FP15055 ss-10</strain>
    </source>
</reference>
<keyword evidence="1" id="KW-0732">Signal</keyword>
<organism evidence="2 3">
    <name type="scientific">Cylindrobasidium torrendii FP15055 ss-10</name>
    <dbReference type="NCBI Taxonomy" id="1314674"/>
    <lineage>
        <taxon>Eukaryota</taxon>
        <taxon>Fungi</taxon>
        <taxon>Dikarya</taxon>
        <taxon>Basidiomycota</taxon>
        <taxon>Agaricomycotina</taxon>
        <taxon>Agaricomycetes</taxon>
        <taxon>Agaricomycetidae</taxon>
        <taxon>Agaricales</taxon>
        <taxon>Marasmiineae</taxon>
        <taxon>Physalacriaceae</taxon>
        <taxon>Cylindrobasidium</taxon>
    </lineage>
</organism>